<dbReference type="Gene3D" id="1.25.40.20">
    <property type="entry name" value="Ankyrin repeat-containing domain"/>
    <property type="match status" value="4"/>
</dbReference>
<keyword evidence="7" id="KW-1185">Reference proteome</keyword>
<feature type="transmembrane region" description="Helical" evidence="4">
    <location>
        <begin position="767"/>
        <end position="792"/>
    </location>
</feature>
<feature type="transmembrane region" description="Helical" evidence="4">
    <location>
        <begin position="666"/>
        <end position="690"/>
    </location>
</feature>
<dbReference type="AlphaFoldDB" id="A0A812M996"/>
<feature type="transmembrane region" description="Helical" evidence="4">
    <location>
        <begin position="702"/>
        <end position="723"/>
    </location>
</feature>
<reference evidence="6" key="1">
    <citation type="submission" date="2021-02" db="EMBL/GenBank/DDBJ databases">
        <authorList>
            <person name="Dougan E. K."/>
            <person name="Rhodes N."/>
            <person name="Thang M."/>
            <person name="Chan C."/>
        </authorList>
    </citation>
    <scope>NUCLEOTIDE SEQUENCE</scope>
</reference>
<dbReference type="OrthoDB" id="1066784at2759"/>
<dbReference type="Proteomes" id="UP000649617">
    <property type="component" value="Unassembled WGS sequence"/>
</dbReference>
<dbReference type="InterPro" id="IPR002110">
    <property type="entry name" value="Ankyrin_rpt"/>
</dbReference>
<comment type="caution">
    <text evidence="6">The sequence shown here is derived from an EMBL/GenBank/DDBJ whole genome shotgun (WGS) entry which is preliminary data.</text>
</comment>
<sequence length="924" mass="103246">MYHWVALCLWAFATGAATNEELLSAVRSGNATDVELLLSRASFDISQLQFDNWGWADTMLHEAAGVGHAEVLQLLMAAWPAGAQARDGWAKTPLHVAAGQGNIEVVRLLMQQWPDAVTVADTDGELPLHRAAYNGNVEVVRLVMQQWPDAVRVADKNGWLPLHHATNNANAEVEAVRLMLEQWPDAVKVADQYGQLPLHHAADSGKVEVARLLMQQWPDAVRVADTEGWLPLHCAAYSGNVDTHVWLPLYLAADNGNIEVVQILMQQWPDAVTVADQYGRLPLHRAAYSGNAEVVRLVMQQWPDAVTVADTDGRLPLYLAAYSGNVEVVRLVMQQWPDAVRVADKNGWLPLHRATNNANAEVEAVRLMLEQWPDAVKVADQYGQLPLHHAAYSGKVEVARLLMQQWPDAVRVADTVGWLPLHDAAYGSSLELVKLLVEHWPDGLSVAAKDGATALQQTQSLEVALWMFQRSRPSSFPGTFRSCEVLMELACNTSEATQSWKDAAKHLQCSDSQNLLKPALQLWVDGCGANPSLPTTFGTLMGRLRDEEAKDERVCFKDFLKLRAEQEDMILLTLSNWLSWVVPLSATFAAFAAVCLEEFGRRNGWLKEEAVPHEFIQSAKRLVGQAFARRVWLLRLWRWLEVLTAVFWFGFALLVMNWIWWLPLVVLAYGVPAACLYGGPRLLSAPALAIMTRGTAAQVIGIFRMVALLGISLTVFAAGQGTILPEMAIMMNPLFKPWHDWKLFQWYTSYLNEHWLLQWAPRIDGNFLFVCITLAVLSFLALYMACLLYATLSSGAQRLIRWICRGRIHPQQMPAWDSLSTRAEAVQDLLKIPKDNFVCVHTRINPAIALTKDEFPSKMKPVTALACVSSVALVLLDVGLDINTVFTFLIARQYYFAAVTTFLVSRSALKQLLVLPPWRFREAN</sequence>
<proteinExistence type="predicted"/>
<dbReference type="InterPro" id="IPR036770">
    <property type="entry name" value="Ankyrin_rpt-contain_sf"/>
</dbReference>
<organism evidence="6 7">
    <name type="scientific">Symbiodinium pilosum</name>
    <name type="common">Dinoflagellate</name>
    <dbReference type="NCBI Taxonomy" id="2952"/>
    <lineage>
        <taxon>Eukaryota</taxon>
        <taxon>Sar</taxon>
        <taxon>Alveolata</taxon>
        <taxon>Dinophyceae</taxon>
        <taxon>Suessiales</taxon>
        <taxon>Symbiodiniaceae</taxon>
        <taxon>Symbiodinium</taxon>
    </lineage>
</organism>
<dbReference type="SUPFAM" id="SSF48403">
    <property type="entry name" value="Ankyrin repeat"/>
    <property type="match status" value="2"/>
</dbReference>
<protein>
    <submittedName>
        <fullName evidence="6">SecG protein</fullName>
    </submittedName>
</protein>
<evidence type="ECO:0000256" key="1">
    <source>
        <dbReference type="ARBA" id="ARBA00022737"/>
    </source>
</evidence>
<keyword evidence="4" id="KW-0472">Membrane</keyword>
<feature type="signal peptide" evidence="5">
    <location>
        <begin position="1"/>
        <end position="17"/>
    </location>
</feature>
<feature type="repeat" description="ANK" evidence="3">
    <location>
        <begin position="312"/>
        <end position="334"/>
    </location>
</feature>
<feature type="repeat" description="ANK" evidence="3">
    <location>
        <begin position="382"/>
        <end position="404"/>
    </location>
</feature>
<name>A0A812M996_SYMPI</name>
<feature type="non-terminal residue" evidence="6">
    <location>
        <position position="1"/>
    </location>
</feature>
<dbReference type="PANTHER" id="PTHR24198">
    <property type="entry name" value="ANKYRIN REPEAT AND PROTEIN KINASE DOMAIN-CONTAINING PROTEIN"/>
    <property type="match status" value="1"/>
</dbReference>
<keyword evidence="1" id="KW-0677">Repeat</keyword>
<feature type="repeat" description="ANK" evidence="3">
    <location>
        <begin position="89"/>
        <end position="121"/>
    </location>
</feature>
<feature type="repeat" description="ANK" evidence="3">
    <location>
        <begin position="193"/>
        <end position="215"/>
    </location>
</feature>
<dbReference type="PROSITE" id="PS50088">
    <property type="entry name" value="ANK_REPEAT"/>
    <property type="match status" value="6"/>
</dbReference>
<gene>
    <name evidence="6" type="primary">secG</name>
    <name evidence="6" type="ORF">SPIL2461_LOCUS5453</name>
</gene>
<feature type="transmembrane region" description="Helical" evidence="4">
    <location>
        <begin position="577"/>
        <end position="596"/>
    </location>
</feature>
<dbReference type="PROSITE" id="PS50297">
    <property type="entry name" value="ANK_REP_REGION"/>
    <property type="match status" value="6"/>
</dbReference>
<feature type="repeat" description="ANK" evidence="3">
    <location>
        <begin position="278"/>
        <end position="310"/>
    </location>
</feature>
<evidence type="ECO:0000313" key="7">
    <source>
        <dbReference type="Proteomes" id="UP000649617"/>
    </source>
</evidence>
<feature type="chain" id="PRO_5032569085" evidence="5">
    <location>
        <begin position="18"/>
        <end position="924"/>
    </location>
</feature>
<accession>A0A812M996</accession>
<keyword evidence="5" id="KW-0732">Signal</keyword>
<keyword evidence="4" id="KW-1133">Transmembrane helix</keyword>
<keyword evidence="4" id="KW-0812">Transmembrane</keyword>
<dbReference type="EMBL" id="CAJNIZ010007699">
    <property type="protein sequence ID" value="CAE7260529.1"/>
    <property type="molecule type" value="Genomic_DNA"/>
</dbReference>
<dbReference type="SMART" id="SM00248">
    <property type="entry name" value="ANK"/>
    <property type="match status" value="10"/>
</dbReference>
<dbReference type="Pfam" id="PF12796">
    <property type="entry name" value="Ank_2"/>
    <property type="match status" value="4"/>
</dbReference>
<dbReference type="Pfam" id="PF00023">
    <property type="entry name" value="Ank"/>
    <property type="match status" value="1"/>
</dbReference>
<feature type="transmembrane region" description="Helical" evidence="4">
    <location>
        <begin position="639"/>
        <end position="660"/>
    </location>
</feature>
<keyword evidence="2 3" id="KW-0040">ANK repeat</keyword>
<dbReference type="PANTHER" id="PTHR24198:SF165">
    <property type="entry name" value="ANKYRIN REPEAT-CONTAINING PROTEIN-RELATED"/>
    <property type="match status" value="1"/>
</dbReference>
<feature type="repeat" description="ANK" evidence="3">
    <location>
        <begin position="123"/>
        <end position="145"/>
    </location>
</feature>
<evidence type="ECO:0000313" key="6">
    <source>
        <dbReference type="EMBL" id="CAE7260529.1"/>
    </source>
</evidence>
<evidence type="ECO:0000256" key="2">
    <source>
        <dbReference type="ARBA" id="ARBA00023043"/>
    </source>
</evidence>
<evidence type="ECO:0000256" key="4">
    <source>
        <dbReference type="SAM" id="Phobius"/>
    </source>
</evidence>
<evidence type="ECO:0000256" key="3">
    <source>
        <dbReference type="PROSITE-ProRule" id="PRU00023"/>
    </source>
</evidence>
<evidence type="ECO:0000256" key="5">
    <source>
        <dbReference type="SAM" id="SignalP"/>
    </source>
</evidence>